<gene>
    <name evidence="2" type="primary">Unc93b1</name>
    <name evidence="2" type="ORF">DAT39_001389</name>
</gene>
<evidence type="ECO:0000313" key="3">
    <source>
        <dbReference type="Proteomes" id="UP000727407"/>
    </source>
</evidence>
<comment type="caution">
    <text evidence="2">The sequence shown here is derived from an EMBL/GenBank/DDBJ whole genome shotgun (WGS) entry which is preliminary data.</text>
</comment>
<organism evidence="2 3">
    <name type="scientific">Clarias magur</name>
    <name type="common">Asian catfish</name>
    <name type="synonym">Macropteronotus magur</name>
    <dbReference type="NCBI Taxonomy" id="1594786"/>
    <lineage>
        <taxon>Eukaryota</taxon>
        <taxon>Metazoa</taxon>
        <taxon>Chordata</taxon>
        <taxon>Craniata</taxon>
        <taxon>Vertebrata</taxon>
        <taxon>Euteleostomi</taxon>
        <taxon>Actinopterygii</taxon>
        <taxon>Neopterygii</taxon>
        <taxon>Teleostei</taxon>
        <taxon>Ostariophysi</taxon>
        <taxon>Siluriformes</taxon>
        <taxon>Clariidae</taxon>
        <taxon>Clarias</taxon>
    </lineage>
</organism>
<keyword evidence="3" id="KW-1185">Reference proteome</keyword>
<dbReference type="EMBL" id="QNUK01000010">
    <property type="protein sequence ID" value="KAF5908823.1"/>
    <property type="molecule type" value="Genomic_DNA"/>
</dbReference>
<reference evidence="2" key="1">
    <citation type="submission" date="2020-07" db="EMBL/GenBank/DDBJ databases">
        <title>Clarias magur genome sequencing, assembly and annotation.</title>
        <authorList>
            <person name="Kushwaha B."/>
            <person name="Kumar R."/>
            <person name="Das P."/>
            <person name="Joshi C.G."/>
            <person name="Kumar D."/>
            <person name="Nagpure N.S."/>
            <person name="Pandey M."/>
            <person name="Agarwal S."/>
            <person name="Srivastava S."/>
            <person name="Singh M."/>
            <person name="Sahoo L."/>
            <person name="Jayasankar P."/>
            <person name="Meher P.K."/>
            <person name="Koringa P.G."/>
            <person name="Iquebal M.A."/>
            <person name="Das S.P."/>
            <person name="Bit A."/>
            <person name="Patnaik S."/>
            <person name="Patel N."/>
            <person name="Shah T.M."/>
            <person name="Hinsu A."/>
            <person name="Jena J.K."/>
        </authorList>
    </citation>
    <scope>NUCLEOTIDE SEQUENCE</scope>
    <source>
        <strain evidence="2">CIFAMagur01</strain>
        <tissue evidence="2">Testis</tissue>
    </source>
</reference>
<dbReference type="AlphaFoldDB" id="A0A8J4XFL8"/>
<evidence type="ECO:0000313" key="2">
    <source>
        <dbReference type="EMBL" id="KAF5908823.1"/>
    </source>
</evidence>
<protein>
    <submittedName>
        <fullName evidence="2">Protein unc-93 B1</fullName>
    </submittedName>
</protein>
<dbReference type="Proteomes" id="UP000727407">
    <property type="component" value="Unassembled WGS sequence"/>
</dbReference>
<keyword evidence="1" id="KW-1133">Transmembrane helix</keyword>
<keyword evidence="1" id="KW-0812">Transmembrane</keyword>
<keyword evidence="1" id="KW-0472">Membrane</keyword>
<evidence type="ECO:0000256" key="1">
    <source>
        <dbReference type="SAM" id="Phobius"/>
    </source>
</evidence>
<accession>A0A8J4XFL8</accession>
<feature type="transmembrane region" description="Helical" evidence="1">
    <location>
        <begin position="46"/>
        <end position="66"/>
    </location>
</feature>
<sequence length="76" mass="8830">MKLLLSKSQLTAGSVAVSNLSAKKRFRNRNQKSNVVPHGRIEKSWVFYFVEIFWAVGSFVVLLQRFDSRVSEKREQ</sequence>
<proteinExistence type="predicted"/>
<feature type="non-terminal residue" evidence="2">
    <location>
        <position position="1"/>
    </location>
</feature>
<name>A0A8J4XFL8_CLAMG</name>